<dbReference type="AlphaFoldDB" id="A0A4U8UY52"/>
<keyword evidence="2" id="KW-1133">Transmembrane helix</keyword>
<dbReference type="Proteomes" id="UP000298663">
    <property type="component" value="Chromosome X"/>
</dbReference>
<evidence type="ECO:0000259" key="3">
    <source>
        <dbReference type="PROSITE" id="PS51034"/>
    </source>
</evidence>
<dbReference type="PANTHER" id="PTHR47327">
    <property type="entry name" value="FI18240P1-RELATED"/>
    <property type="match status" value="1"/>
</dbReference>
<keyword evidence="5" id="KW-1185">Reference proteome</keyword>
<dbReference type="STRING" id="34508.A0A4U8UY52"/>
<protein>
    <recommendedName>
        <fullName evidence="3">ZP domain-containing protein</fullName>
    </recommendedName>
</protein>
<evidence type="ECO:0000313" key="5">
    <source>
        <dbReference type="Proteomes" id="UP000298663"/>
    </source>
</evidence>
<sequence>MTANDRVFNVTCDYSNVDFPSSSSPLPGSSEDAGEDSDESSAAPSSATQRASDAFESIRMTMLRDGKPVTAVALGEELELRWEIVRFREEHGGDEKVGYFIDTCLAERLDGPPPDPEPLVLIQNGICFTTKAHSVFSTVPQILSTATFSFGSIEFLLSNDVPMRSYVIGCCASGFSTKIKVFRFDGSRRVRLRCSINVCVERCKPVNCDIDAGASSSSSTTPSLKGVDDDENAGVTVESFGKRRRRRRRRQTLRDLSEMVRKFKPNHQTTIATRNENENDDVVGQMIEQDTVAGSYTIIESSEVIENENGFADESAGTTAAVEAVTRPTVSQMVQTAEPTSKKCTEGALAELSKLDDRVCILRHALISLIVVLLLIAGMQIYTLVHCVYARSKQKRLESACSRSYSESSYSSRKPSTSCGDSFSFRSTNSYTSTSSMNLTTSHSTVASEKMRDLSFFETESSKFKLLM</sequence>
<organism evidence="4 5">
    <name type="scientific">Steinernema carpocapsae</name>
    <name type="common">Entomopathogenic nematode</name>
    <dbReference type="NCBI Taxonomy" id="34508"/>
    <lineage>
        <taxon>Eukaryota</taxon>
        <taxon>Metazoa</taxon>
        <taxon>Ecdysozoa</taxon>
        <taxon>Nematoda</taxon>
        <taxon>Chromadorea</taxon>
        <taxon>Rhabditida</taxon>
        <taxon>Tylenchina</taxon>
        <taxon>Panagrolaimomorpha</taxon>
        <taxon>Strongyloidoidea</taxon>
        <taxon>Steinernematidae</taxon>
        <taxon>Steinernema</taxon>
    </lineage>
</organism>
<dbReference type="PROSITE" id="PS51034">
    <property type="entry name" value="ZP_2"/>
    <property type="match status" value="1"/>
</dbReference>
<accession>A0A4U8UY52</accession>
<gene>
    <name evidence="4" type="ORF">L596_005136</name>
</gene>
<dbReference type="GO" id="GO:0009653">
    <property type="term" value="P:anatomical structure morphogenesis"/>
    <property type="evidence" value="ECO:0007669"/>
    <property type="project" value="TreeGrafter"/>
</dbReference>
<evidence type="ECO:0000256" key="1">
    <source>
        <dbReference type="SAM" id="MobiDB-lite"/>
    </source>
</evidence>
<dbReference type="PANTHER" id="PTHR47327:SF18">
    <property type="entry name" value="PAN DOMAIN PROTEIN"/>
    <property type="match status" value="1"/>
</dbReference>
<keyword evidence="2" id="KW-0472">Membrane</keyword>
<feature type="domain" description="ZP" evidence="3">
    <location>
        <begin position="1"/>
        <end position="215"/>
    </location>
</feature>
<evidence type="ECO:0000256" key="2">
    <source>
        <dbReference type="SAM" id="Phobius"/>
    </source>
</evidence>
<reference evidence="4 5" key="1">
    <citation type="journal article" date="2015" name="Genome Biol.">
        <title>Comparative genomics of Steinernema reveals deeply conserved gene regulatory networks.</title>
        <authorList>
            <person name="Dillman A.R."/>
            <person name="Macchietto M."/>
            <person name="Porter C.F."/>
            <person name="Rogers A."/>
            <person name="Williams B."/>
            <person name="Antoshechkin I."/>
            <person name="Lee M.M."/>
            <person name="Goodwin Z."/>
            <person name="Lu X."/>
            <person name="Lewis E.E."/>
            <person name="Goodrich-Blair H."/>
            <person name="Stock S.P."/>
            <person name="Adams B.J."/>
            <person name="Sternberg P.W."/>
            <person name="Mortazavi A."/>
        </authorList>
    </citation>
    <scope>NUCLEOTIDE SEQUENCE [LARGE SCALE GENOMIC DNA]</scope>
    <source>
        <strain evidence="4 5">ALL</strain>
    </source>
</reference>
<reference evidence="4 5" key="2">
    <citation type="journal article" date="2019" name="G3 (Bethesda)">
        <title>Hybrid Assembly of the Genome of the Entomopathogenic Nematode Steinernema carpocapsae Identifies the X-Chromosome.</title>
        <authorList>
            <person name="Serra L."/>
            <person name="Macchietto M."/>
            <person name="Macias-Munoz A."/>
            <person name="McGill C.J."/>
            <person name="Rodriguez I.M."/>
            <person name="Rodriguez B."/>
            <person name="Murad R."/>
            <person name="Mortazavi A."/>
        </authorList>
    </citation>
    <scope>NUCLEOTIDE SEQUENCE [LARGE SCALE GENOMIC DNA]</scope>
    <source>
        <strain evidence="4 5">ALL</strain>
    </source>
</reference>
<feature type="region of interest" description="Disordered" evidence="1">
    <location>
        <begin position="213"/>
        <end position="254"/>
    </location>
</feature>
<feature type="compositionally biased region" description="Low complexity" evidence="1">
    <location>
        <begin position="20"/>
        <end position="31"/>
    </location>
</feature>
<evidence type="ECO:0000313" key="4">
    <source>
        <dbReference type="EMBL" id="TMS38401.1"/>
    </source>
</evidence>
<feature type="transmembrane region" description="Helical" evidence="2">
    <location>
        <begin position="365"/>
        <end position="389"/>
    </location>
</feature>
<feature type="region of interest" description="Disordered" evidence="1">
    <location>
        <begin position="14"/>
        <end position="51"/>
    </location>
</feature>
<dbReference type="EMBL" id="CM016762">
    <property type="protein sequence ID" value="TMS38401.1"/>
    <property type="molecule type" value="Genomic_DNA"/>
</dbReference>
<feature type="compositionally biased region" description="Basic residues" evidence="1">
    <location>
        <begin position="242"/>
        <end position="251"/>
    </location>
</feature>
<dbReference type="InterPro" id="IPR052774">
    <property type="entry name" value="Celegans_DevNeuronal_Protein"/>
</dbReference>
<dbReference type="InterPro" id="IPR001507">
    <property type="entry name" value="ZP_dom"/>
</dbReference>
<comment type="caution">
    <text evidence="4">The sequence shown here is derived from an EMBL/GenBank/DDBJ whole genome shotgun (WGS) entry which is preliminary data.</text>
</comment>
<keyword evidence="2" id="KW-0812">Transmembrane</keyword>
<name>A0A4U8UY52_STECR</name>
<dbReference type="EMBL" id="AZBU02000001">
    <property type="protein sequence ID" value="TMS38401.1"/>
    <property type="molecule type" value="Genomic_DNA"/>
</dbReference>
<dbReference type="OrthoDB" id="5775605at2759"/>
<proteinExistence type="predicted"/>